<dbReference type="FunFam" id="2.10.25.10:FF:000472">
    <property type="entry name" value="Uncharacterized protein, isoform A"/>
    <property type="match status" value="2"/>
</dbReference>
<dbReference type="PROSITE" id="PS01186">
    <property type="entry name" value="EGF_2"/>
    <property type="match status" value="18"/>
</dbReference>
<feature type="domain" description="EGF-like" evidence="10">
    <location>
        <begin position="536"/>
        <end position="572"/>
    </location>
</feature>
<feature type="disulfide bond" evidence="8">
    <location>
        <begin position="945"/>
        <end position="954"/>
    </location>
</feature>
<dbReference type="GO" id="GO:0007411">
    <property type="term" value="P:axon guidance"/>
    <property type="evidence" value="ECO:0007669"/>
    <property type="project" value="TreeGrafter"/>
</dbReference>
<dbReference type="InterPro" id="IPR018097">
    <property type="entry name" value="EGF_Ca-bd_CS"/>
</dbReference>
<feature type="disulfide bond" evidence="8">
    <location>
        <begin position="1320"/>
        <end position="1329"/>
    </location>
</feature>
<dbReference type="SUPFAM" id="SSF57625">
    <property type="entry name" value="Invertebrate chitin-binding proteins"/>
    <property type="match status" value="1"/>
</dbReference>
<reference evidence="12" key="1">
    <citation type="submission" date="2025-08" db="UniProtKB">
        <authorList>
            <consortium name="RefSeq"/>
        </authorList>
    </citation>
    <scope>IDENTIFICATION</scope>
    <source>
        <tissue evidence="12">Whole sample</tissue>
    </source>
</reference>
<sequence length="1677" mass="184626">MNEASDTYPKVINIEVFPLLRENSRSGNIDGNNRQRRDGHQEIKSEKSEIVWNCICKINMTANSRCLNCELRTSGCERTKVQTFRDARRPDTNYRILPSYQQGCVAGELHCQRVKSISCKERDNSFSGRRNYFDKKLQSDRVKEVIISADHTRGSSIITYLSLLLMALSFTSAAVQDFPNFDISLVIDNMDYTTAMEKNISSEFRDITDTLCLELSSLLKETSEEKPFGCKLERLRKTTTAKVEVRLNVDQLPIEVVKSKDGILTRIIQKSKHLTKEGTDYVEWKNYLIPISSIHVSQENETGPQTSNPLLDSDRPRRGVSPSPLPLVSEGSSLIVTTPKPRTTTVEIVWATNWWDVFLSRYKWGEDGDLFGAETGSTLSRVPEVDNCLQDGTCKNGGTCVSDEMSFSCLCRAGWTGVYCEKDHNECLKNPCNGRPCTNTMGSYSCGCLDGYTGKDCSIDIDECKTNPCLNNGVCTNTKGSYTCTCQAGWTSNNCLEDVNECDDNPCRVGSVCVNVEGSYECECDSGWTGKNCTDDVDECSSSPCGSGGICENTVGSFLCSCEEGWSGRTCENDVDECLASPCHNNGVCVNNKGSYSCLCQNGWTGRDCNEDIDECQLNNPCANDGVCTNTEGTFNCLCTEGWTGRNCTEDVDECLFSPCGDKVPCINELGSYSCQCFSGWTGKNCTEDIDECAGPQTCANGGLCKNIEGSFECSCVAEWTGSNCTEDVDECLDSPCGAGVPCFNVEGSYTCRCLSGWTGKNCTEDINECSVEHGLCNNGGSCVNTEGSYECQCLSGWAGESCEQDLDECLNNPCPDGSTCMNLNGSFTCDCTEGWTGQYCEIDIDECLTLQCGYGGTCNNLNGSFVCECPSGYFGSPCEDVDECKENPCLNGGICENNVGGFACTCDSGWEGDNCSNDVDECLLNPCSNGGVCQNIEGSYECECPMSWVGKNCTARMVLMGAEGQYGSTVTISCGVQGLRDWQTMAIRHDNKTLYQLNPSGVFTDFTNNRITINSSVVPSGAELSVAFDNLHCQDDGQYQCIVDGNSKNTMNVVVRKPATGGATRIIKSENIVDSRRRVSVRCLGHPSYPDGNLKFQVKMKDELAFQDFAFPLKIKNELSDDCSRTQTMDIDYDFDTFWDQAVIRCLEEDSGNLDDTVLDIIPDNYCLRSPSGTLTYLEHPNNPRKFVQCSDQIPTTVQECEEGSCFNENEQKCGSCIKECSENPCNNGASCWIRNGILNCDCAPGWDGSLCDIDEDECILSPCFHGGLCVNLPGSYKCNCTAGWQGPLCDSDLDECLANPCANGGECINSIASFTCKCPPGWTGPLCDIDINECMNSPCQNEGICQNVPGSYVCNCTSGWTGAFCEEDVDECLLNPCTNNGKCNNLIGSFTCDCPEPWFGKVCESGLFVEGHRGAINSENVVAVSCTIYKYQDWKQLDIIRSDKSEKPVVRVFPDGNINTVFNKRNIQVIYTPDEENEQAHIQLQFTRLRCRDEGVYKCLLNNGQNQDAKIIATNPSRGTPVISKIEELYGEANIPFNCTGYPGYPDGDLEFQVKLQNETDFHDFTFYSATRQNSDLGCIRKQTVNATYFMNMEWNQAKIRCKAKGSDKFDETNVYLLSPEICASVPINSGIRHPYNPRKYITCTRESPKVRNCPGTTCFNDSSQQCLFSCDNDD</sequence>
<dbReference type="Proteomes" id="UP000694844">
    <property type="component" value="Chromosome 5"/>
</dbReference>
<feature type="domain" description="EGF-like" evidence="10">
    <location>
        <begin position="574"/>
        <end position="610"/>
    </location>
</feature>
<dbReference type="SUPFAM" id="SSF48726">
    <property type="entry name" value="Immunoglobulin"/>
    <property type="match status" value="1"/>
</dbReference>
<feature type="disulfide bond" evidence="8">
    <location>
        <begin position="1244"/>
        <end position="1253"/>
    </location>
</feature>
<feature type="disulfide bond" evidence="8">
    <location>
        <begin position="677"/>
        <end position="686"/>
    </location>
</feature>
<feature type="domain" description="EGF-like" evidence="10">
    <location>
        <begin position="919"/>
        <end position="955"/>
    </location>
</feature>
<feature type="region of interest" description="Disordered" evidence="9">
    <location>
        <begin position="298"/>
        <end position="326"/>
    </location>
</feature>
<proteinExistence type="predicted"/>
<dbReference type="SUPFAM" id="SSF57184">
    <property type="entry name" value="Growth factor receptor domain"/>
    <property type="match status" value="5"/>
</dbReference>
<feature type="domain" description="EGF-like" evidence="10">
    <location>
        <begin position="766"/>
        <end position="804"/>
    </location>
</feature>
<dbReference type="InterPro" id="IPR051355">
    <property type="entry name" value="Notch/Slit_guidance"/>
</dbReference>
<dbReference type="SMART" id="SM00179">
    <property type="entry name" value="EGF_CA"/>
    <property type="match status" value="19"/>
</dbReference>
<dbReference type="InterPro" id="IPR001881">
    <property type="entry name" value="EGF-like_Ca-bd_dom"/>
</dbReference>
<protein>
    <submittedName>
        <fullName evidence="12">Neurogenic locus notch homolog protein 1-like</fullName>
    </submittedName>
</protein>
<evidence type="ECO:0000256" key="7">
    <source>
        <dbReference type="ARBA" id="ARBA00023180"/>
    </source>
</evidence>
<feature type="disulfide bond" evidence="8">
    <location>
        <begin position="1358"/>
        <end position="1367"/>
    </location>
</feature>
<dbReference type="FunFam" id="2.10.25.10:FF:000151">
    <property type="entry name" value="FAT atypical cadherin 4"/>
    <property type="match status" value="3"/>
</dbReference>
<dbReference type="PROSITE" id="PS00022">
    <property type="entry name" value="EGF_1"/>
    <property type="match status" value="19"/>
</dbReference>
<feature type="domain" description="EGF-like" evidence="10">
    <location>
        <begin position="1332"/>
        <end position="1368"/>
    </location>
</feature>
<evidence type="ECO:0000313" key="11">
    <source>
        <dbReference type="Proteomes" id="UP000694844"/>
    </source>
</evidence>
<dbReference type="FunFam" id="2.10.25.10:FF:000031">
    <property type="entry name" value="neurogenic locus notch homolog protein 3"/>
    <property type="match status" value="1"/>
</dbReference>
<evidence type="ECO:0000256" key="1">
    <source>
        <dbReference type="ARBA" id="ARBA00004613"/>
    </source>
</evidence>
<feature type="disulfide bond" evidence="8">
    <location>
        <begin position="716"/>
        <end position="725"/>
    </location>
</feature>
<dbReference type="RefSeq" id="XP_022339861.1">
    <property type="nucleotide sequence ID" value="XM_022484153.1"/>
</dbReference>
<dbReference type="GO" id="GO:0043235">
    <property type="term" value="C:receptor complex"/>
    <property type="evidence" value="ECO:0007669"/>
    <property type="project" value="TreeGrafter"/>
</dbReference>
<dbReference type="KEGG" id="cvn:111134788"/>
<dbReference type="InterPro" id="IPR036364">
    <property type="entry name" value="SEA_dom_sf"/>
</dbReference>
<feature type="domain" description="EGF-like" evidence="10">
    <location>
        <begin position="498"/>
        <end position="534"/>
    </location>
</feature>
<feature type="domain" description="EGF-like" evidence="10">
    <location>
        <begin position="728"/>
        <end position="764"/>
    </location>
</feature>
<feature type="domain" description="EGF-like" evidence="10">
    <location>
        <begin position="423"/>
        <end position="458"/>
    </location>
</feature>
<evidence type="ECO:0000256" key="3">
    <source>
        <dbReference type="ARBA" id="ARBA00022536"/>
    </source>
</evidence>
<evidence type="ECO:0000313" key="12">
    <source>
        <dbReference type="RefSeq" id="XP_022339861.1"/>
    </source>
</evidence>
<feature type="disulfide bond" evidence="8">
    <location>
        <begin position="427"/>
        <end position="437"/>
    </location>
</feature>
<dbReference type="Gene3D" id="3.30.70.960">
    <property type="entry name" value="SEA domain"/>
    <property type="match status" value="1"/>
</dbReference>
<feature type="domain" description="EGF-like" evidence="10">
    <location>
        <begin position="689"/>
        <end position="726"/>
    </location>
</feature>
<dbReference type="FunFam" id="2.10.25.10:FF:000014">
    <property type="entry name" value="Latent-transforming growth factor beta-binding protein 3"/>
    <property type="match status" value="1"/>
</dbReference>
<dbReference type="InterPro" id="IPR009030">
    <property type="entry name" value="Growth_fac_rcpt_cys_sf"/>
</dbReference>
<keyword evidence="3 8" id="KW-0245">EGF-like domain</keyword>
<feature type="domain" description="EGF-like" evidence="10">
    <location>
        <begin position="806"/>
        <end position="842"/>
    </location>
</feature>
<dbReference type="GO" id="GO:0005886">
    <property type="term" value="C:plasma membrane"/>
    <property type="evidence" value="ECO:0007669"/>
    <property type="project" value="TreeGrafter"/>
</dbReference>
<keyword evidence="7" id="KW-0325">Glycoprotein</keyword>
<dbReference type="Pfam" id="PF00008">
    <property type="entry name" value="EGF"/>
    <property type="match status" value="7"/>
</dbReference>
<dbReference type="PROSITE" id="PS50026">
    <property type="entry name" value="EGF_3"/>
    <property type="match status" value="20"/>
</dbReference>
<feature type="disulfide bond" evidence="8">
    <location>
        <begin position="411"/>
        <end position="420"/>
    </location>
</feature>
<dbReference type="SMART" id="SM00181">
    <property type="entry name" value="EGF"/>
    <property type="match status" value="20"/>
</dbReference>
<dbReference type="InterPro" id="IPR036508">
    <property type="entry name" value="Chitin-bd_dom_sf"/>
</dbReference>
<dbReference type="Pfam" id="PF07645">
    <property type="entry name" value="EGF_CA"/>
    <property type="match status" value="12"/>
</dbReference>
<feature type="disulfide bond" evidence="8">
    <location>
        <begin position="794"/>
        <end position="803"/>
    </location>
</feature>
<keyword evidence="6 8" id="KW-1015">Disulfide bond</keyword>
<feature type="domain" description="EGF-like" evidence="10">
    <location>
        <begin position="1219"/>
        <end position="1254"/>
    </location>
</feature>
<dbReference type="PROSITE" id="PS01187">
    <property type="entry name" value="EGF_CA"/>
    <property type="match status" value="5"/>
</dbReference>
<dbReference type="InterPro" id="IPR000742">
    <property type="entry name" value="EGF"/>
</dbReference>
<keyword evidence="5" id="KW-0677">Repeat</keyword>
<dbReference type="PANTHER" id="PTHR45836">
    <property type="entry name" value="SLIT HOMOLOG"/>
    <property type="match status" value="1"/>
</dbReference>
<dbReference type="PROSITE" id="PS00010">
    <property type="entry name" value="ASX_HYDROXYL"/>
    <property type="match status" value="18"/>
</dbReference>
<dbReference type="PANTHER" id="PTHR45836:SF13">
    <property type="entry name" value="PROTEIN CRUMBS"/>
    <property type="match status" value="1"/>
</dbReference>
<dbReference type="Gene3D" id="2.10.25.10">
    <property type="entry name" value="Laminin"/>
    <property type="match status" value="20"/>
</dbReference>
<feature type="domain" description="EGF-like" evidence="10">
    <location>
        <begin position="460"/>
        <end position="496"/>
    </location>
</feature>
<organism evidence="11 12">
    <name type="scientific">Crassostrea virginica</name>
    <name type="common">Eastern oyster</name>
    <dbReference type="NCBI Taxonomy" id="6565"/>
    <lineage>
        <taxon>Eukaryota</taxon>
        <taxon>Metazoa</taxon>
        <taxon>Spiralia</taxon>
        <taxon>Lophotrochozoa</taxon>
        <taxon>Mollusca</taxon>
        <taxon>Bivalvia</taxon>
        <taxon>Autobranchia</taxon>
        <taxon>Pteriomorphia</taxon>
        <taxon>Ostreida</taxon>
        <taxon>Ostreoidea</taxon>
        <taxon>Ostreidae</taxon>
        <taxon>Crassostrea</taxon>
    </lineage>
</organism>
<dbReference type="GO" id="GO:0005576">
    <property type="term" value="C:extracellular region"/>
    <property type="evidence" value="ECO:0007669"/>
    <property type="project" value="UniProtKB-SubCell"/>
</dbReference>
<evidence type="ECO:0000256" key="2">
    <source>
        <dbReference type="ARBA" id="ARBA00022525"/>
    </source>
</evidence>
<feature type="disulfide bond" evidence="8">
    <location>
        <begin position="448"/>
        <end position="457"/>
    </location>
</feature>
<dbReference type="PRINTS" id="PR01983">
    <property type="entry name" value="NOTCH"/>
</dbReference>
<feature type="disulfide bond" evidence="8">
    <location>
        <begin position="754"/>
        <end position="763"/>
    </location>
</feature>
<dbReference type="InterPro" id="IPR036179">
    <property type="entry name" value="Ig-like_dom_sf"/>
</dbReference>
<keyword evidence="2" id="KW-0964">Secreted</keyword>
<comment type="subcellular location">
    <subcellularLocation>
        <location evidence="1">Secreted</location>
    </subcellularLocation>
</comment>
<keyword evidence="4" id="KW-0732">Signal</keyword>
<dbReference type="GO" id="GO:0005509">
    <property type="term" value="F:calcium ion binding"/>
    <property type="evidence" value="ECO:0007669"/>
    <property type="project" value="InterPro"/>
</dbReference>
<feature type="disulfide bond" evidence="8">
    <location>
        <begin position="562"/>
        <end position="571"/>
    </location>
</feature>
<evidence type="ECO:0000259" key="10">
    <source>
        <dbReference type="PROSITE" id="PS50026"/>
    </source>
</evidence>
<feature type="disulfide bond" evidence="8">
    <location>
        <begin position="600"/>
        <end position="609"/>
    </location>
</feature>
<dbReference type="OrthoDB" id="283575at2759"/>
<dbReference type="GO" id="GO:0007219">
    <property type="term" value="P:Notch signaling pathway"/>
    <property type="evidence" value="ECO:0007669"/>
    <property type="project" value="TreeGrafter"/>
</dbReference>
<dbReference type="InterPro" id="IPR000152">
    <property type="entry name" value="EGF-type_Asp/Asn_hydroxyl_site"/>
</dbReference>
<dbReference type="CDD" id="cd00054">
    <property type="entry name" value="EGF_CA"/>
    <property type="match status" value="19"/>
</dbReference>
<feature type="compositionally biased region" description="Polar residues" evidence="9">
    <location>
        <begin position="298"/>
        <end position="310"/>
    </location>
</feature>
<dbReference type="Gene3D" id="2.60.40.10">
    <property type="entry name" value="Immunoglobulins"/>
    <property type="match status" value="1"/>
</dbReference>
<feature type="disulfide bond" evidence="8">
    <location>
        <begin position="1396"/>
        <end position="1405"/>
    </location>
</feature>
<evidence type="ECO:0000256" key="8">
    <source>
        <dbReference type="PROSITE-ProRule" id="PRU00076"/>
    </source>
</evidence>
<dbReference type="InterPro" id="IPR049883">
    <property type="entry name" value="NOTCH1_EGF-like"/>
</dbReference>
<feature type="disulfide bond" evidence="8">
    <location>
        <begin position="639"/>
        <end position="648"/>
    </location>
</feature>
<feature type="domain" description="EGF-like" evidence="10">
    <location>
        <begin position="1256"/>
        <end position="1292"/>
    </location>
</feature>
<dbReference type="GeneID" id="111134788"/>
<feature type="domain" description="EGF-like" evidence="10">
    <location>
        <begin position="612"/>
        <end position="649"/>
    </location>
</feature>
<feature type="domain" description="EGF-like" evidence="10">
    <location>
        <begin position="1294"/>
        <end position="1330"/>
    </location>
</feature>
<dbReference type="InterPro" id="IPR013783">
    <property type="entry name" value="Ig-like_fold"/>
</dbReference>
<gene>
    <name evidence="12" type="primary">LOC111134788</name>
</gene>
<dbReference type="FunFam" id="2.10.25.10:FF:000125">
    <property type="entry name" value="Neurogenic locus notch protein-like"/>
    <property type="match status" value="3"/>
</dbReference>
<feature type="disulfide bond" evidence="8">
    <location>
        <begin position="1282"/>
        <end position="1291"/>
    </location>
</feature>
<feature type="disulfide bond" evidence="8">
    <location>
        <begin position="870"/>
        <end position="879"/>
    </location>
</feature>
<name>A0A8B8EJN0_CRAVI</name>
<comment type="caution">
    <text evidence="8">Lacks conserved residue(s) required for the propagation of feature annotation.</text>
</comment>
<keyword evidence="11" id="KW-1185">Reference proteome</keyword>
<feature type="disulfide bond" evidence="8">
    <location>
        <begin position="907"/>
        <end position="916"/>
    </location>
</feature>
<dbReference type="SUPFAM" id="SSF57196">
    <property type="entry name" value="EGF/Laminin"/>
    <property type="match status" value="4"/>
</dbReference>
<evidence type="ECO:0000256" key="4">
    <source>
        <dbReference type="ARBA" id="ARBA00022729"/>
    </source>
</evidence>
<feature type="disulfide bond" evidence="8">
    <location>
        <begin position="486"/>
        <end position="495"/>
    </location>
</feature>
<evidence type="ECO:0000256" key="6">
    <source>
        <dbReference type="ARBA" id="ARBA00023157"/>
    </source>
</evidence>
<dbReference type="SMART" id="SM00494">
    <property type="entry name" value="ChtBD2"/>
    <property type="match status" value="2"/>
</dbReference>
<feature type="disulfide bond" evidence="8">
    <location>
        <begin position="524"/>
        <end position="533"/>
    </location>
</feature>
<feature type="domain" description="EGF-like" evidence="10">
    <location>
        <begin position="844"/>
        <end position="880"/>
    </location>
</feature>
<dbReference type="FunFam" id="2.10.25.10:FF:000173">
    <property type="entry name" value="Neurogenic locus notch protein 2"/>
    <property type="match status" value="2"/>
</dbReference>
<dbReference type="InterPro" id="IPR002557">
    <property type="entry name" value="Chitin-bd_dom"/>
</dbReference>
<evidence type="ECO:0000256" key="5">
    <source>
        <dbReference type="ARBA" id="ARBA00022737"/>
    </source>
</evidence>
<dbReference type="GO" id="GO:0009986">
    <property type="term" value="C:cell surface"/>
    <property type="evidence" value="ECO:0007669"/>
    <property type="project" value="TreeGrafter"/>
</dbReference>
<feature type="disulfide bond" evidence="8">
    <location>
        <begin position="832"/>
        <end position="841"/>
    </location>
</feature>
<dbReference type="GO" id="GO:0008061">
    <property type="term" value="F:chitin binding"/>
    <property type="evidence" value="ECO:0007669"/>
    <property type="project" value="InterPro"/>
</dbReference>
<feature type="domain" description="EGF-like" evidence="10">
    <location>
        <begin position="384"/>
        <end position="421"/>
    </location>
</feature>
<feature type="domain" description="EGF-like" evidence="10">
    <location>
        <begin position="651"/>
        <end position="687"/>
    </location>
</feature>
<feature type="domain" description="EGF-like" evidence="10">
    <location>
        <begin position="1370"/>
        <end position="1406"/>
    </location>
</feature>
<evidence type="ECO:0000256" key="9">
    <source>
        <dbReference type="SAM" id="MobiDB-lite"/>
    </source>
</evidence>
<dbReference type="FunFam" id="2.10.25.10:FF:000095">
    <property type="entry name" value="Notch, isoform B"/>
    <property type="match status" value="1"/>
</dbReference>
<dbReference type="FunFam" id="2.10.25.10:FF:000061">
    <property type="entry name" value="Delta-like protein"/>
    <property type="match status" value="1"/>
</dbReference>
<feature type="domain" description="EGF-like" evidence="10">
    <location>
        <begin position="881"/>
        <end position="917"/>
    </location>
</feature>
<accession>A0A8B8EJN0</accession>